<reference evidence="4 5" key="1">
    <citation type="submission" date="2020-04" db="EMBL/GenBank/DDBJ databases">
        <authorList>
            <person name="Laetsch R D."/>
            <person name="Stevens L."/>
            <person name="Kumar S."/>
            <person name="Blaxter L. M."/>
        </authorList>
    </citation>
    <scope>NUCLEOTIDE SEQUENCE [LARGE SCALE GENOMIC DNA]</scope>
</reference>
<organism evidence="4 5">
    <name type="scientific">Caenorhabditis bovis</name>
    <dbReference type="NCBI Taxonomy" id="2654633"/>
    <lineage>
        <taxon>Eukaryota</taxon>
        <taxon>Metazoa</taxon>
        <taxon>Ecdysozoa</taxon>
        <taxon>Nematoda</taxon>
        <taxon>Chromadorea</taxon>
        <taxon>Rhabditida</taxon>
        <taxon>Rhabditina</taxon>
        <taxon>Rhabditomorpha</taxon>
        <taxon>Rhabditoidea</taxon>
        <taxon>Rhabditidae</taxon>
        <taxon>Peloderinae</taxon>
        <taxon>Caenorhabditis</taxon>
    </lineage>
</organism>
<dbReference type="PANTHER" id="PTHR43656">
    <property type="entry name" value="BINDING OXIDOREDUCTASE, PUTATIVE (AFU_ORTHOLOGUE AFUA_2G08260)-RELATED"/>
    <property type="match status" value="1"/>
</dbReference>
<dbReference type="GO" id="GO:0016491">
    <property type="term" value="F:oxidoreductase activity"/>
    <property type="evidence" value="ECO:0007669"/>
    <property type="project" value="UniProtKB-KW"/>
</dbReference>
<dbReference type="Gene3D" id="3.20.20.70">
    <property type="entry name" value="Aldolase class I"/>
    <property type="match status" value="1"/>
</dbReference>
<dbReference type="AlphaFoldDB" id="A0A8S1E506"/>
<sequence length="444" mass="49910">MPARIKTECVNSKPLGEHIHFRNGKIALNRLAKAPMSEKLYDWNGGDEKTRGVPNTAIVNIYEKWGFGGWGTIFTGNLIVDPKYTGEAGQGIVAKENDSPIMREWYAKMSRAMKVNYALAIAQLNHLGAGALLSYTDADGNKHELADKIENPLEFSKRQIQKDIIHRFVYASKLLSNCGFDGICIHAAFGMLLCQFLSPNNPRDDEYGGTLRNRARIIVDIYNAIRDEIPAPSGFLIGLKLNSADFQNNFSDDDVVELCSIFDKVGIDFIEITGGAMESVINEAQENRRATSIARQSYFLEFVELVKKSLKYTRVYITGGWQTTEKMVSAINMNITDGIGLARASAAEPSLARKLLTGIVHSTLDNKFPPDDFMTSKQAAHHQIWCMSRHCIENSDQDNEITDFTDEREAEHFKKHAQKYMEYLKRQGKPDSVANVIDYKSFQN</sequence>
<keyword evidence="1" id="KW-0285">Flavoprotein</keyword>
<dbReference type="SUPFAM" id="SSF51395">
    <property type="entry name" value="FMN-linked oxidoreductases"/>
    <property type="match status" value="1"/>
</dbReference>
<evidence type="ECO:0000256" key="1">
    <source>
        <dbReference type="ARBA" id="ARBA00022630"/>
    </source>
</evidence>
<dbReference type="EMBL" id="CADEPM010000001">
    <property type="protein sequence ID" value="CAB3396831.1"/>
    <property type="molecule type" value="Genomic_DNA"/>
</dbReference>
<evidence type="ECO:0000313" key="5">
    <source>
        <dbReference type="Proteomes" id="UP000494206"/>
    </source>
</evidence>
<evidence type="ECO:0000259" key="3">
    <source>
        <dbReference type="Pfam" id="PF00724"/>
    </source>
</evidence>
<comment type="caution">
    <text evidence="4">The sequence shown here is derived from an EMBL/GenBank/DDBJ whole genome shotgun (WGS) entry which is preliminary data.</text>
</comment>
<dbReference type="Pfam" id="PF00724">
    <property type="entry name" value="Oxidored_FMN"/>
    <property type="match status" value="1"/>
</dbReference>
<dbReference type="PANTHER" id="PTHR43656:SF5">
    <property type="entry name" value="NADH:FLAVIN OXIDOREDUCTASE_NADH OXIDASE N-TERMINAL DOMAIN-CONTAINING PROTEIN"/>
    <property type="match status" value="1"/>
</dbReference>
<keyword evidence="2" id="KW-0560">Oxidoreductase</keyword>
<protein>
    <recommendedName>
        <fullName evidence="3">NADH:flavin oxidoreductase/NADH oxidase N-terminal domain-containing protein</fullName>
    </recommendedName>
</protein>
<dbReference type="InterPro" id="IPR013785">
    <property type="entry name" value="Aldolase_TIM"/>
</dbReference>
<proteinExistence type="predicted"/>
<name>A0A8S1E506_9PELO</name>
<dbReference type="GO" id="GO:0010181">
    <property type="term" value="F:FMN binding"/>
    <property type="evidence" value="ECO:0007669"/>
    <property type="project" value="InterPro"/>
</dbReference>
<evidence type="ECO:0000256" key="2">
    <source>
        <dbReference type="ARBA" id="ARBA00023002"/>
    </source>
</evidence>
<gene>
    <name evidence="4" type="ORF">CBOVIS_LOCUS334</name>
</gene>
<accession>A0A8S1E506</accession>
<dbReference type="InterPro" id="IPR001155">
    <property type="entry name" value="OxRdtase_FMN_N"/>
</dbReference>
<keyword evidence="5" id="KW-1185">Reference proteome</keyword>
<dbReference type="InterPro" id="IPR051799">
    <property type="entry name" value="NADH_flavin_oxidoreductase"/>
</dbReference>
<feature type="domain" description="NADH:flavin oxidoreductase/NADH oxidase N-terminal" evidence="3">
    <location>
        <begin position="29"/>
        <end position="358"/>
    </location>
</feature>
<evidence type="ECO:0000313" key="4">
    <source>
        <dbReference type="EMBL" id="CAB3396831.1"/>
    </source>
</evidence>
<dbReference type="OrthoDB" id="1663137at2759"/>
<dbReference type="Proteomes" id="UP000494206">
    <property type="component" value="Unassembled WGS sequence"/>
</dbReference>